<organism evidence="1 2">
    <name type="scientific">Pleurodeles waltl</name>
    <name type="common">Iberian ribbed newt</name>
    <dbReference type="NCBI Taxonomy" id="8319"/>
    <lineage>
        <taxon>Eukaryota</taxon>
        <taxon>Metazoa</taxon>
        <taxon>Chordata</taxon>
        <taxon>Craniata</taxon>
        <taxon>Vertebrata</taxon>
        <taxon>Euteleostomi</taxon>
        <taxon>Amphibia</taxon>
        <taxon>Batrachia</taxon>
        <taxon>Caudata</taxon>
        <taxon>Salamandroidea</taxon>
        <taxon>Salamandridae</taxon>
        <taxon>Pleurodelinae</taxon>
        <taxon>Pleurodeles</taxon>
    </lineage>
</organism>
<dbReference type="Proteomes" id="UP001066276">
    <property type="component" value="Chromosome 1_2"/>
</dbReference>
<proteinExistence type="predicted"/>
<dbReference type="AlphaFoldDB" id="A0AAV7W4I8"/>
<comment type="caution">
    <text evidence="1">The sequence shown here is derived from an EMBL/GenBank/DDBJ whole genome shotgun (WGS) entry which is preliminary data.</text>
</comment>
<accession>A0AAV7W4I8</accession>
<gene>
    <name evidence="1" type="ORF">NDU88_002909</name>
</gene>
<sequence length="103" mass="10821">MPGSPWTPGGAAAYRVGTCGREGSAGDLRLRSGRRARADRGVRSGIPSWAPGIHASRSIVELHSSWRHSSSHDVKGEGSLPLEACSSEVDYRGTGARKTPPLA</sequence>
<protein>
    <submittedName>
        <fullName evidence="1">Uncharacterized protein</fullName>
    </submittedName>
</protein>
<keyword evidence="2" id="KW-1185">Reference proteome</keyword>
<dbReference type="EMBL" id="JANPWB010000002">
    <property type="protein sequence ID" value="KAJ1207518.1"/>
    <property type="molecule type" value="Genomic_DNA"/>
</dbReference>
<evidence type="ECO:0000313" key="2">
    <source>
        <dbReference type="Proteomes" id="UP001066276"/>
    </source>
</evidence>
<name>A0AAV7W4I8_PLEWA</name>
<reference evidence="1" key="1">
    <citation type="journal article" date="2022" name="bioRxiv">
        <title>Sequencing and chromosome-scale assembly of the giantPleurodeles waltlgenome.</title>
        <authorList>
            <person name="Brown T."/>
            <person name="Elewa A."/>
            <person name="Iarovenko S."/>
            <person name="Subramanian E."/>
            <person name="Araus A.J."/>
            <person name="Petzold A."/>
            <person name="Susuki M."/>
            <person name="Suzuki K.-i.T."/>
            <person name="Hayashi T."/>
            <person name="Toyoda A."/>
            <person name="Oliveira C."/>
            <person name="Osipova E."/>
            <person name="Leigh N.D."/>
            <person name="Simon A."/>
            <person name="Yun M.H."/>
        </authorList>
    </citation>
    <scope>NUCLEOTIDE SEQUENCE</scope>
    <source>
        <strain evidence="1">20211129_DDA</strain>
        <tissue evidence="1">Liver</tissue>
    </source>
</reference>
<evidence type="ECO:0000313" key="1">
    <source>
        <dbReference type="EMBL" id="KAJ1207518.1"/>
    </source>
</evidence>